<accession>A0AAD8HAS8</accession>
<dbReference type="PANTHER" id="PTHR34045">
    <property type="entry name" value="OS03G0406300 PROTEIN"/>
    <property type="match status" value="1"/>
</dbReference>
<dbReference type="GO" id="GO:0040008">
    <property type="term" value="P:regulation of growth"/>
    <property type="evidence" value="ECO:0007669"/>
    <property type="project" value="InterPro"/>
</dbReference>
<dbReference type="GO" id="GO:0009630">
    <property type="term" value="P:gravitropism"/>
    <property type="evidence" value="ECO:0007669"/>
    <property type="project" value="InterPro"/>
</dbReference>
<evidence type="ECO:0000256" key="1">
    <source>
        <dbReference type="ARBA" id="ARBA00022604"/>
    </source>
</evidence>
<dbReference type="PANTHER" id="PTHR34045:SF3">
    <property type="entry name" value="PROTEIN LAZY 4"/>
    <property type="match status" value="1"/>
</dbReference>
<dbReference type="AlphaFoldDB" id="A0AAD8HAS8"/>
<comment type="similarity">
    <text evidence="2">Belongs to the LAZY family.</text>
</comment>
<evidence type="ECO:0000256" key="3">
    <source>
        <dbReference type="SAM" id="MobiDB-lite"/>
    </source>
</evidence>
<evidence type="ECO:0000313" key="5">
    <source>
        <dbReference type="Proteomes" id="UP001237642"/>
    </source>
</evidence>
<dbReference type="Proteomes" id="UP001237642">
    <property type="component" value="Unassembled WGS sequence"/>
</dbReference>
<name>A0AAD8HAS8_9APIA</name>
<reference evidence="4" key="2">
    <citation type="submission" date="2023-05" db="EMBL/GenBank/DDBJ databases">
        <authorList>
            <person name="Schelkunov M.I."/>
        </authorList>
    </citation>
    <scope>NUCLEOTIDE SEQUENCE</scope>
    <source>
        <strain evidence="4">Hsosn_3</strain>
        <tissue evidence="4">Leaf</tissue>
    </source>
</reference>
<dbReference type="InterPro" id="IPR044683">
    <property type="entry name" value="LAZY"/>
</dbReference>
<organism evidence="4 5">
    <name type="scientific">Heracleum sosnowskyi</name>
    <dbReference type="NCBI Taxonomy" id="360622"/>
    <lineage>
        <taxon>Eukaryota</taxon>
        <taxon>Viridiplantae</taxon>
        <taxon>Streptophyta</taxon>
        <taxon>Embryophyta</taxon>
        <taxon>Tracheophyta</taxon>
        <taxon>Spermatophyta</taxon>
        <taxon>Magnoliopsida</taxon>
        <taxon>eudicotyledons</taxon>
        <taxon>Gunneridae</taxon>
        <taxon>Pentapetalae</taxon>
        <taxon>asterids</taxon>
        <taxon>campanulids</taxon>
        <taxon>Apiales</taxon>
        <taxon>Apiaceae</taxon>
        <taxon>Apioideae</taxon>
        <taxon>apioid superclade</taxon>
        <taxon>Tordylieae</taxon>
        <taxon>Tordyliinae</taxon>
        <taxon>Heracleum</taxon>
    </lineage>
</organism>
<protein>
    <submittedName>
        <fullName evidence="4">Protein DEEPER ROOTING 1</fullName>
    </submittedName>
</protein>
<gene>
    <name evidence="4" type="ORF">POM88_038303</name>
</gene>
<feature type="region of interest" description="Disordered" evidence="3">
    <location>
        <begin position="219"/>
        <end position="251"/>
    </location>
</feature>
<dbReference type="EMBL" id="JAUIZM010000009">
    <property type="protein sequence ID" value="KAK1362742.1"/>
    <property type="molecule type" value="Genomic_DNA"/>
</dbReference>
<keyword evidence="1" id="KW-0341">Growth regulation</keyword>
<reference evidence="4" key="1">
    <citation type="submission" date="2023-02" db="EMBL/GenBank/DDBJ databases">
        <title>Genome of toxic invasive species Heracleum sosnowskyi carries increased number of genes despite the absence of recent whole-genome duplications.</title>
        <authorList>
            <person name="Schelkunov M."/>
            <person name="Shtratnikova V."/>
            <person name="Makarenko M."/>
            <person name="Klepikova A."/>
            <person name="Omelchenko D."/>
            <person name="Novikova G."/>
            <person name="Obukhova E."/>
            <person name="Bogdanov V."/>
            <person name="Penin A."/>
            <person name="Logacheva M."/>
        </authorList>
    </citation>
    <scope>NUCLEOTIDE SEQUENCE</scope>
    <source>
        <strain evidence="4">Hsosn_3</strain>
        <tissue evidence="4">Leaf</tissue>
    </source>
</reference>
<comment type="caution">
    <text evidence="4">The sequence shown here is derived from an EMBL/GenBank/DDBJ whole genome shotgun (WGS) entry which is preliminary data.</text>
</comment>
<feature type="compositionally biased region" description="Polar residues" evidence="3">
    <location>
        <begin position="19"/>
        <end position="30"/>
    </location>
</feature>
<sequence>MKFFGWVQNKFQNGKGKTAESNTVSSSHNTFPEPKKEEFNDWPHGLLNIGTFGDSQLPENVESENLQDDDQPLDHELAEFTPEEVSKLEKELTKLLSKKPAPKVDGEIANLPLDRFMNCPSSLEVDRRISTSLCSDLNDKEEDDDINRTIRVILGRCRDACTETKKKSIGKKSLSFLFKKMFVCRSGFAPAPNLRDTSQESRMEKLLRTMLTKKVYRQNSSRASSMKKYIEDRQSSKVEKEDETEETSNVQGNKWVKTDSEYIVLEI</sequence>
<evidence type="ECO:0000313" key="4">
    <source>
        <dbReference type="EMBL" id="KAK1362742.1"/>
    </source>
</evidence>
<evidence type="ECO:0000256" key="2">
    <source>
        <dbReference type="ARBA" id="ARBA00024198"/>
    </source>
</evidence>
<keyword evidence="5" id="KW-1185">Reference proteome</keyword>
<proteinExistence type="inferred from homology"/>
<feature type="compositionally biased region" description="Basic and acidic residues" evidence="3">
    <location>
        <begin position="228"/>
        <end position="240"/>
    </location>
</feature>
<feature type="region of interest" description="Disordered" evidence="3">
    <location>
        <begin position="13"/>
        <end position="40"/>
    </location>
</feature>